<evidence type="ECO:0000313" key="14">
    <source>
        <dbReference type="EMBL" id="NSI65729.1"/>
    </source>
</evidence>
<keyword evidence="7 10" id="KW-0472">Membrane</keyword>
<evidence type="ECO:0000313" key="11">
    <source>
        <dbReference type="EMBL" id="MCB5494185.1"/>
    </source>
</evidence>
<organism evidence="16 21">
    <name type="scientific">Mediterraneibacter gnavus</name>
    <name type="common">Ruminococcus gnavus</name>
    <dbReference type="NCBI Taxonomy" id="33038"/>
    <lineage>
        <taxon>Bacteria</taxon>
        <taxon>Bacillati</taxon>
        <taxon>Bacillota</taxon>
        <taxon>Clostridia</taxon>
        <taxon>Lachnospirales</taxon>
        <taxon>Lachnospiraceae</taxon>
        <taxon>Mediterraneibacter</taxon>
    </lineage>
</organism>
<evidence type="ECO:0000256" key="5">
    <source>
        <dbReference type="ARBA" id="ARBA00022692"/>
    </source>
</evidence>
<evidence type="ECO:0000313" key="19">
    <source>
        <dbReference type="Proteomes" id="UP000260808"/>
    </source>
</evidence>
<feature type="transmembrane region" description="Helical" evidence="10">
    <location>
        <begin position="106"/>
        <end position="124"/>
    </location>
</feature>
<evidence type="ECO:0000256" key="1">
    <source>
        <dbReference type="ARBA" id="ARBA00004651"/>
    </source>
</evidence>
<dbReference type="InterPro" id="IPR001851">
    <property type="entry name" value="ABC_transp_permease"/>
</dbReference>
<dbReference type="Proteomes" id="UP000283992">
    <property type="component" value="Unassembled WGS sequence"/>
</dbReference>
<evidence type="ECO:0000313" key="13">
    <source>
        <dbReference type="EMBL" id="NSI58508.1"/>
    </source>
</evidence>
<dbReference type="EMBL" id="JAQMLR010000016">
    <property type="protein sequence ID" value="MDB8739785.1"/>
    <property type="molecule type" value="Genomic_DNA"/>
</dbReference>
<feature type="transmembrane region" description="Helical" evidence="10">
    <location>
        <begin position="230"/>
        <end position="249"/>
    </location>
</feature>
<evidence type="ECO:0000256" key="8">
    <source>
        <dbReference type="ARBA" id="ARBA00039381"/>
    </source>
</evidence>
<evidence type="ECO:0000313" key="16">
    <source>
        <dbReference type="EMBL" id="RHD04842.1"/>
    </source>
</evidence>
<keyword evidence="4" id="KW-0997">Cell inner membrane</keyword>
<evidence type="ECO:0000313" key="12">
    <source>
        <dbReference type="EMBL" id="MDB8739785.1"/>
    </source>
</evidence>
<evidence type="ECO:0000256" key="2">
    <source>
        <dbReference type="ARBA" id="ARBA00022448"/>
    </source>
</evidence>
<dbReference type="Proteomes" id="UP000284472">
    <property type="component" value="Unassembled WGS sequence"/>
</dbReference>
<dbReference type="GeneID" id="57434944"/>
<gene>
    <name evidence="17" type="ORF">DW142_10740</name>
    <name evidence="16" type="ORF">DW812_11315</name>
    <name evidence="18" type="ORF">DWZ50_07085</name>
    <name evidence="15" type="ORF">DXC31_08415</name>
    <name evidence="14" type="ORF">G4981_10650</name>
    <name evidence="13" type="ORF">G4993_08850</name>
    <name evidence="11" type="ORF">LIQ10_10625</name>
    <name evidence="12" type="ORF">PNU63_13555</name>
</gene>
<dbReference type="AlphaFoldDB" id="A0A2N5P108"/>
<evidence type="ECO:0000313" key="21">
    <source>
        <dbReference type="Proteomes" id="UP000284472"/>
    </source>
</evidence>
<dbReference type="EMBL" id="JAAIRY010000017">
    <property type="protein sequence ID" value="NSI65729.1"/>
    <property type="molecule type" value="Genomic_DNA"/>
</dbReference>
<dbReference type="Proteomes" id="UP000260808">
    <property type="component" value="Unassembled WGS sequence"/>
</dbReference>
<keyword evidence="5 10" id="KW-0812">Transmembrane</keyword>
<comment type="subcellular location">
    <subcellularLocation>
        <location evidence="1">Cell membrane</location>
        <topology evidence="1">Multi-pass membrane protein</topology>
    </subcellularLocation>
</comment>
<dbReference type="Proteomes" id="UP001297422">
    <property type="component" value="Unassembled WGS sequence"/>
</dbReference>
<evidence type="ECO:0000256" key="4">
    <source>
        <dbReference type="ARBA" id="ARBA00022519"/>
    </source>
</evidence>
<dbReference type="CDD" id="cd06579">
    <property type="entry name" value="TM_PBP1_transp_AraH_like"/>
    <property type="match status" value="1"/>
</dbReference>
<feature type="transmembrane region" description="Helical" evidence="10">
    <location>
        <begin position="261"/>
        <end position="278"/>
    </location>
</feature>
<evidence type="ECO:0000313" key="22">
    <source>
        <dbReference type="Proteomes" id="UP000285610"/>
    </source>
</evidence>
<dbReference type="Pfam" id="PF02653">
    <property type="entry name" value="BPD_transp_2"/>
    <property type="match status" value="1"/>
</dbReference>
<keyword evidence="9" id="KW-0175">Coiled coil</keyword>
<accession>A0A2N5P108</accession>
<keyword evidence="2" id="KW-0813">Transport</keyword>
<dbReference type="EMBL" id="QRLN01000014">
    <property type="protein sequence ID" value="RHJ10736.1"/>
    <property type="molecule type" value="Genomic_DNA"/>
</dbReference>
<feature type="transmembrane region" description="Helical" evidence="10">
    <location>
        <begin position="285"/>
        <end position="302"/>
    </location>
</feature>
<dbReference type="GO" id="GO:0005886">
    <property type="term" value="C:plasma membrane"/>
    <property type="evidence" value="ECO:0007669"/>
    <property type="project" value="UniProtKB-SubCell"/>
</dbReference>
<dbReference type="EMBL" id="QSSX01000016">
    <property type="protein sequence ID" value="RGM23115.1"/>
    <property type="molecule type" value="Genomic_DNA"/>
</dbReference>
<dbReference type="EMBL" id="QSIR01000017">
    <property type="protein sequence ID" value="RHD04842.1"/>
    <property type="molecule type" value="Genomic_DNA"/>
</dbReference>
<dbReference type="Proteomes" id="UP001211731">
    <property type="component" value="Unassembled WGS sequence"/>
</dbReference>
<reference evidence="12" key="5">
    <citation type="submission" date="2023-01" db="EMBL/GenBank/DDBJ databases">
        <title>Human gut microbiome strain richness.</title>
        <authorList>
            <person name="Chen-Liaw A."/>
        </authorList>
    </citation>
    <scope>NUCLEOTIDE SEQUENCE</scope>
    <source>
        <strain evidence="12">1001217st1_A9_1001217B_191108</strain>
    </source>
</reference>
<reference evidence="13" key="3">
    <citation type="submission" date="2020-02" db="EMBL/GenBank/DDBJ databases">
        <authorList>
            <person name="Littmann E."/>
            <person name="Sorbara M."/>
        </authorList>
    </citation>
    <scope>NUCLEOTIDE SEQUENCE</scope>
    <source>
        <strain evidence="14">MSK.11.9</strain>
        <strain evidence="13">MSK.15.32</strain>
    </source>
</reference>
<dbReference type="Proteomes" id="UP001296580">
    <property type="component" value="Unassembled WGS sequence"/>
</dbReference>
<evidence type="ECO:0000256" key="10">
    <source>
        <dbReference type="SAM" id="Phobius"/>
    </source>
</evidence>
<evidence type="ECO:0000313" key="18">
    <source>
        <dbReference type="EMBL" id="RHM77417.1"/>
    </source>
</evidence>
<dbReference type="RefSeq" id="WP_004841573.1">
    <property type="nucleotide sequence ID" value="NZ_AP031447.1"/>
</dbReference>
<dbReference type="GO" id="GO:0022857">
    <property type="term" value="F:transmembrane transporter activity"/>
    <property type="evidence" value="ECO:0007669"/>
    <property type="project" value="InterPro"/>
</dbReference>
<reference evidence="11" key="4">
    <citation type="submission" date="2021-10" db="EMBL/GenBank/DDBJ databases">
        <title>Collection of gut derived symbiotic bacterial strains cultured from healthy donors.</title>
        <authorList>
            <person name="Lin H."/>
            <person name="Littmann E."/>
            <person name="Claire K."/>
            <person name="Pamer E."/>
        </authorList>
    </citation>
    <scope>NUCLEOTIDE SEQUENCE</scope>
    <source>
        <strain evidence="11">MSK.23.4</strain>
    </source>
</reference>
<dbReference type="EMBL" id="QRQE01000014">
    <property type="protein sequence ID" value="RHM77417.1"/>
    <property type="molecule type" value="Genomic_DNA"/>
</dbReference>
<evidence type="ECO:0000313" key="20">
    <source>
        <dbReference type="Proteomes" id="UP000283992"/>
    </source>
</evidence>
<name>A0A2N5P108_MEDGN</name>
<evidence type="ECO:0000256" key="7">
    <source>
        <dbReference type="ARBA" id="ARBA00023136"/>
    </source>
</evidence>
<dbReference type="Proteomes" id="UP000285610">
    <property type="component" value="Unassembled WGS sequence"/>
</dbReference>
<feature type="transmembrane region" description="Helical" evidence="10">
    <location>
        <begin position="314"/>
        <end position="334"/>
    </location>
</feature>
<dbReference type="PANTHER" id="PTHR32196:SF71">
    <property type="entry name" value="AUTOINDUCER 2 IMPORT SYSTEM PERMEASE PROTEIN LSRD"/>
    <property type="match status" value="1"/>
</dbReference>
<protein>
    <recommendedName>
        <fullName evidence="8">Autoinducer 2 import system permease protein LsrD</fullName>
    </recommendedName>
</protein>
<comment type="caution">
    <text evidence="16">The sequence shown here is derived from an EMBL/GenBank/DDBJ whole genome shotgun (WGS) entry which is preliminary data.</text>
</comment>
<dbReference type="PANTHER" id="PTHR32196">
    <property type="entry name" value="ABC TRANSPORTER PERMEASE PROTEIN YPHD-RELATED-RELATED"/>
    <property type="match status" value="1"/>
</dbReference>
<proteinExistence type="predicted"/>
<feature type="transmembrane region" description="Helical" evidence="10">
    <location>
        <begin position="69"/>
        <end position="94"/>
    </location>
</feature>
<feature type="transmembrane region" description="Helical" evidence="10">
    <location>
        <begin position="131"/>
        <end position="154"/>
    </location>
</feature>
<evidence type="ECO:0000256" key="3">
    <source>
        <dbReference type="ARBA" id="ARBA00022475"/>
    </source>
</evidence>
<dbReference type="Proteomes" id="UP001296581">
    <property type="component" value="Unassembled WGS sequence"/>
</dbReference>
<evidence type="ECO:0000256" key="9">
    <source>
        <dbReference type="SAM" id="Coils"/>
    </source>
</evidence>
<keyword evidence="3" id="KW-1003">Cell membrane</keyword>
<feature type="transmembrane region" description="Helical" evidence="10">
    <location>
        <begin position="174"/>
        <end position="199"/>
    </location>
</feature>
<dbReference type="EMBL" id="JAJBNC010000016">
    <property type="protein sequence ID" value="MCB5494185.1"/>
    <property type="molecule type" value="Genomic_DNA"/>
</dbReference>
<evidence type="ECO:0000313" key="17">
    <source>
        <dbReference type="EMBL" id="RHJ10736.1"/>
    </source>
</evidence>
<dbReference type="EMBL" id="JAAIRV010000015">
    <property type="protein sequence ID" value="NSI58508.1"/>
    <property type="molecule type" value="Genomic_DNA"/>
</dbReference>
<reference evidence="13" key="2">
    <citation type="journal article" date="2020" name="Cell Host Microbe">
        <title>Functional and Genomic Variation between Human-Derived Isolates of Lachnospiraceae Reveals Inter- and Intra-Species Diversity.</title>
        <authorList>
            <person name="Sorbara M.T."/>
            <person name="Littmann E.R."/>
            <person name="Fontana E."/>
            <person name="Moody T.U."/>
            <person name="Kohout C.E."/>
            <person name="Gjonbalaj M."/>
            <person name="Eaton V."/>
            <person name="Seok R."/>
            <person name="Leiner I.M."/>
            <person name="Pamer E.G."/>
        </authorList>
    </citation>
    <scope>NUCLEOTIDE SEQUENCE</scope>
    <source>
        <strain evidence="14">MSK.11.9</strain>
        <strain evidence="13">MSK.15.32</strain>
    </source>
</reference>
<feature type="transmembrane region" description="Helical" evidence="10">
    <location>
        <begin position="27"/>
        <end position="48"/>
    </location>
</feature>
<evidence type="ECO:0000313" key="15">
    <source>
        <dbReference type="EMBL" id="RGM23115.1"/>
    </source>
</evidence>
<reference evidence="19 20" key="1">
    <citation type="submission" date="2018-08" db="EMBL/GenBank/DDBJ databases">
        <title>A genome reference for cultivated species of the human gut microbiota.</title>
        <authorList>
            <person name="Zou Y."/>
            <person name="Xue W."/>
            <person name="Luo G."/>
        </authorList>
    </citation>
    <scope>NUCLEOTIDE SEQUENCE [LARGE SCALE GENOMIC DNA]</scope>
    <source>
        <strain evidence="18 22">AF33-12</strain>
        <strain evidence="17 20">AM12-54</strain>
        <strain evidence="16 21">AM32-6</strain>
        <strain evidence="15 19">TF01-20-2</strain>
    </source>
</reference>
<keyword evidence="6 10" id="KW-1133">Transmembrane helix</keyword>
<sequence length="424" mass="46118">MSEKNTKKAAPVRDLSVKQGFKISRFLVSWEMVLVYILILINLVLMISRTNLYFSQGTIQSIIQSGMDVCPLVLGMIFILMLGDIDVSVASIMIFSSMATGLCCSAGLPAFAGVIAGIAAGALCGAFNGFLIAYVGMPAVIVTIASSMLFRGIVKIILDVNVLKEFPSFYTSVAWTNILGIPIALLLFFAMASVFVFVLHKSKFGRKLYIIGNNPTCAQYSGIDVKKTKMTVFILMGVMCGIASIFFVGRMGGSVSSTMGTGYEMTAIAICVLGGVSTNGGKGKVYGPVIATLIMAFLTYTLGLLDVDANTRKIVTGLILIIAVLIPSLNRELLASLKLKFIYKGNKNVEALNIRTAEEIKVLKRNLESLKQDTSLEQAEKAAKMEKIEKNITNLQKKCKEQTDIWIKEQQEDEKRAKARFAAK</sequence>
<feature type="coiled-coil region" evidence="9">
    <location>
        <begin position="353"/>
        <end position="405"/>
    </location>
</feature>
<evidence type="ECO:0000256" key="6">
    <source>
        <dbReference type="ARBA" id="ARBA00022989"/>
    </source>
</evidence>